<comment type="subcellular location">
    <subcellularLocation>
        <location evidence="1">Cell inner membrane</location>
        <topology evidence="1">Single-pass type II membrane protein</topology>
        <orientation evidence="1">Periplasmic side</orientation>
    </subcellularLocation>
</comment>
<evidence type="ECO:0000256" key="4">
    <source>
        <dbReference type="ARBA" id="ARBA00022692"/>
    </source>
</evidence>
<evidence type="ECO:0000256" key="12">
    <source>
        <dbReference type="SAM" id="Phobius"/>
    </source>
</evidence>
<feature type="transmembrane region" description="Helical" evidence="12">
    <location>
        <begin position="12"/>
        <end position="32"/>
    </location>
</feature>
<keyword evidence="5 12" id="KW-1133">Transmembrane helix</keyword>
<dbReference type="InterPro" id="IPR052029">
    <property type="entry name" value="PpiD_chaperone"/>
</dbReference>
<dbReference type="SUPFAM" id="SSF109998">
    <property type="entry name" value="Triger factor/SurA peptide-binding domain-like"/>
    <property type="match status" value="1"/>
</dbReference>
<dbReference type="PANTHER" id="PTHR47529">
    <property type="entry name" value="PEPTIDYL-PROLYL CIS-TRANS ISOMERASE D"/>
    <property type="match status" value="1"/>
</dbReference>
<reference evidence="15" key="1">
    <citation type="submission" date="2017-06" db="EMBL/GenBank/DDBJ databases">
        <title>Herbaspirillum phytohormonus sp. nov., isolated from the root nodule of Robinia pseudoacacia in lead-zinc mine.</title>
        <authorList>
            <person name="Fan M."/>
            <person name="Lin Y."/>
        </authorList>
    </citation>
    <scope>NUCLEOTIDE SEQUENCE [LARGE SCALE GENOMIC DNA]</scope>
    <source>
        <strain evidence="15">SC-089</strain>
    </source>
</reference>
<evidence type="ECO:0000256" key="2">
    <source>
        <dbReference type="ARBA" id="ARBA00022475"/>
    </source>
</evidence>
<evidence type="ECO:0000259" key="13">
    <source>
        <dbReference type="PROSITE" id="PS50198"/>
    </source>
</evidence>
<dbReference type="Pfam" id="PF00639">
    <property type="entry name" value="Rotamase"/>
    <property type="match status" value="1"/>
</dbReference>
<keyword evidence="6 12" id="KW-0472">Membrane</keyword>
<keyword evidence="3" id="KW-0997">Cell inner membrane</keyword>
<sequence>MFEFIRTHQRLMQLILLVLIVPSFGLIGISGYTTYVSGNHDLVKVDGSAVTMQDFDQARRNQLQQLQQANPSGFDPSSLDNPAARKALLDTLVDRRVLVETASQNHFSVSDAVLRQAIASIPQLQVNGQFSAERYNEVLKSIGATSKEFEQGRRAEMAIDRVLGPVAMTASVPKPVATSLEQALTDERVLSVHAYAATDYAKDVKVSDQDIKDWYEHNKQKLKLPEQVSAQYLLLNEAAAMQGLPAVSTDDLKKYYEQNKKRFVTPARVRLSHILVEVPVGATEAQRHTALGQAEKISKEVHADTSRFAEIARKQSQDAGTASKGGDLGWITKGSWPAKLEQAVFALKKGEVSGVVDGPGGYHIFLAEDVQPQQTETFEQARAKVESEVRRQLGADRFADMATKLTSLVYDNASSLQPAADALGMKIRTADGIARDRLLPAVEVGPAAASASPDASLLDDARVRRALFSSQVLTDKQNSGVIEISSDTMVVVRIAKLTPAQVPELGKVSELIRHRLVAERAQAAAEQAGQAALASYGKQAPAQAPTGFGATLTVSRIDAQGLDKQVLDAALAVPGKDLPQFKGVKTPQGYSVLYIQKAVPGKPNPSLQASLPVELAQAWGQAEEHAVLEALKAQAKIKLMPQAQKVLAGEADDQNG</sequence>
<evidence type="ECO:0000256" key="6">
    <source>
        <dbReference type="ARBA" id="ARBA00023136"/>
    </source>
</evidence>
<evidence type="ECO:0000256" key="8">
    <source>
        <dbReference type="ARBA" id="ARBA00038408"/>
    </source>
</evidence>
<evidence type="ECO:0000313" key="14">
    <source>
        <dbReference type="EMBL" id="OWT65601.1"/>
    </source>
</evidence>
<keyword evidence="7" id="KW-0143">Chaperone</keyword>
<dbReference type="InterPro" id="IPR046357">
    <property type="entry name" value="PPIase_dom_sf"/>
</dbReference>
<accession>A0A225N176</accession>
<dbReference type="Pfam" id="PF13624">
    <property type="entry name" value="SurA_N_3"/>
    <property type="match status" value="1"/>
</dbReference>
<comment type="caution">
    <text evidence="14">The sequence shown here is derived from an EMBL/GenBank/DDBJ whole genome shotgun (WGS) entry which is preliminary data.</text>
</comment>
<dbReference type="EMBL" id="NJIH01000002">
    <property type="protein sequence ID" value="OWT65601.1"/>
    <property type="molecule type" value="Genomic_DNA"/>
</dbReference>
<keyword evidence="11 14" id="KW-0413">Isomerase</keyword>
<evidence type="ECO:0000256" key="7">
    <source>
        <dbReference type="ARBA" id="ARBA00023186"/>
    </source>
</evidence>
<organism evidence="14 15">
    <name type="scientific">Candidimonas nitroreducens</name>
    <dbReference type="NCBI Taxonomy" id="683354"/>
    <lineage>
        <taxon>Bacteria</taxon>
        <taxon>Pseudomonadati</taxon>
        <taxon>Pseudomonadota</taxon>
        <taxon>Betaproteobacteria</taxon>
        <taxon>Burkholderiales</taxon>
        <taxon>Alcaligenaceae</taxon>
        <taxon>Candidimonas</taxon>
    </lineage>
</organism>
<dbReference type="GO" id="GO:0005886">
    <property type="term" value="C:plasma membrane"/>
    <property type="evidence" value="ECO:0007669"/>
    <property type="project" value="UniProtKB-SubCell"/>
</dbReference>
<dbReference type="PANTHER" id="PTHR47529:SF1">
    <property type="entry name" value="PERIPLASMIC CHAPERONE PPID"/>
    <property type="match status" value="1"/>
</dbReference>
<dbReference type="InterPro" id="IPR027304">
    <property type="entry name" value="Trigger_fact/SurA_dom_sf"/>
</dbReference>
<evidence type="ECO:0000256" key="10">
    <source>
        <dbReference type="ARBA" id="ARBA00042775"/>
    </source>
</evidence>
<dbReference type="RefSeq" id="WP_088601751.1">
    <property type="nucleotide sequence ID" value="NZ_NJIH01000002.1"/>
</dbReference>
<dbReference type="Gene3D" id="1.10.4030.10">
    <property type="entry name" value="Porin chaperone SurA, peptide-binding domain"/>
    <property type="match status" value="1"/>
</dbReference>
<keyword evidence="2" id="KW-1003">Cell membrane</keyword>
<dbReference type="OrthoDB" id="9812372at2"/>
<evidence type="ECO:0000256" key="9">
    <source>
        <dbReference type="ARBA" id="ARBA00040743"/>
    </source>
</evidence>
<keyword evidence="4 12" id="KW-0812">Transmembrane</keyword>
<keyword evidence="15" id="KW-1185">Reference proteome</keyword>
<name>A0A225N176_9BURK</name>
<keyword evidence="11" id="KW-0697">Rotamase</keyword>
<dbReference type="GO" id="GO:0003755">
    <property type="term" value="F:peptidyl-prolyl cis-trans isomerase activity"/>
    <property type="evidence" value="ECO:0007669"/>
    <property type="project" value="UniProtKB-KW"/>
</dbReference>
<feature type="domain" description="PpiC" evidence="13">
    <location>
        <begin position="266"/>
        <end position="369"/>
    </location>
</feature>
<evidence type="ECO:0000256" key="1">
    <source>
        <dbReference type="ARBA" id="ARBA00004382"/>
    </source>
</evidence>
<protein>
    <recommendedName>
        <fullName evidence="9">Periplasmic chaperone PpiD</fullName>
    </recommendedName>
    <alternativeName>
        <fullName evidence="10">Periplasmic folding chaperone</fullName>
    </alternativeName>
</protein>
<evidence type="ECO:0000256" key="5">
    <source>
        <dbReference type="ARBA" id="ARBA00022989"/>
    </source>
</evidence>
<dbReference type="SUPFAM" id="SSF54534">
    <property type="entry name" value="FKBP-like"/>
    <property type="match status" value="1"/>
</dbReference>
<evidence type="ECO:0000256" key="11">
    <source>
        <dbReference type="PROSITE-ProRule" id="PRU00278"/>
    </source>
</evidence>
<gene>
    <name evidence="14" type="ORF">CEY11_02325</name>
</gene>
<dbReference type="Gene3D" id="3.10.50.40">
    <property type="match status" value="1"/>
</dbReference>
<evidence type="ECO:0000313" key="15">
    <source>
        <dbReference type="Proteomes" id="UP000214603"/>
    </source>
</evidence>
<dbReference type="InterPro" id="IPR000297">
    <property type="entry name" value="PPIase_PpiC"/>
</dbReference>
<dbReference type="PROSITE" id="PS50198">
    <property type="entry name" value="PPIC_PPIASE_2"/>
    <property type="match status" value="1"/>
</dbReference>
<proteinExistence type="inferred from homology"/>
<dbReference type="Proteomes" id="UP000214603">
    <property type="component" value="Unassembled WGS sequence"/>
</dbReference>
<evidence type="ECO:0000256" key="3">
    <source>
        <dbReference type="ARBA" id="ARBA00022519"/>
    </source>
</evidence>
<dbReference type="AlphaFoldDB" id="A0A225N176"/>
<comment type="similarity">
    <text evidence="8">Belongs to the PpiD chaperone family.</text>
</comment>